<protein>
    <submittedName>
        <fullName evidence="1">Uncharacterized protein</fullName>
    </submittedName>
</protein>
<organism evidence="1 2">
    <name type="scientific">Sandaracinus amylolyticus</name>
    <dbReference type="NCBI Taxonomy" id="927083"/>
    <lineage>
        <taxon>Bacteria</taxon>
        <taxon>Pseudomonadati</taxon>
        <taxon>Myxococcota</taxon>
        <taxon>Polyangia</taxon>
        <taxon>Polyangiales</taxon>
        <taxon>Sandaracinaceae</taxon>
        <taxon>Sandaracinus</taxon>
    </lineage>
</organism>
<dbReference type="Proteomes" id="UP000034883">
    <property type="component" value="Chromosome"/>
</dbReference>
<name>A0A0F6VZR7_9BACT</name>
<keyword evidence="2" id="KW-1185">Reference proteome</keyword>
<dbReference type="STRING" id="927083.DB32_000935"/>
<accession>A0A0F6VZR7</accession>
<gene>
    <name evidence="1" type="ORF">DB32_000935</name>
</gene>
<evidence type="ECO:0000313" key="1">
    <source>
        <dbReference type="EMBL" id="AKF03786.1"/>
    </source>
</evidence>
<dbReference type="AlphaFoldDB" id="A0A0F6VZR7"/>
<dbReference type="EMBL" id="CP011125">
    <property type="protein sequence ID" value="AKF03786.1"/>
    <property type="molecule type" value="Genomic_DNA"/>
</dbReference>
<reference evidence="1 2" key="1">
    <citation type="submission" date="2015-03" db="EMBL/GenBank/DDBJ databases">
        <title>Genome assembly of Sandaracinus amylolyticus DSM 53668.</title>
        <authorList>
            <person name="Sharma G."/>
            <person name="Subramanian S."/>
        </authorList>
    </citation>
    <scope>NUCLEOTIDE SEQUENCE [LARGE SCALE GENOMIC DNA]</scope>
    <source>
        <strain evidence="1 2">DSM 53668</strain>
    </source>
</reference>
<evidence type="ECO:0000313" key="2">
    <source>
        <dbReference type="Proteomes" id="UP000034883"/>
    </source>
</evidence>
<dbReference type="KEGG" id="samy:DB32_000935"/>
<sequence>MTEERPRDLGLSCGNTAAELRWAPQEVVELRVPGSGLVAIQLDTLAGTSDTFNTVLQVRRTCEDVPQGIFPPTCFDDVDPIEFRSRGAFTAMGGEVVYVIVTGYSSPPAEQGTVDRGVVQLEITARADTAPTLTAGFVRLANADVLIGATGEDVDGDAVGVAMNFLGPSGELLDIYGDGAATMDGDVFPVFFDERPTTDAYDGRARVLGNEVTLAAFMRSAMVSRVVLRAFDAAFATSAPLEVEVEEAVLVGLGEACDDERVCRLPMTCGGDGTCTVTGAAAAVCTNATAIAIEAPTTTATTATVTGTTGAGYGHYEQGCAVGTGSQGAERAYSVVVPEGTFDLIATTDLAGTGSTDTILALRSVCPDSGSELACNDDIAMSNVQSALEERDLAGGTYFLMVEMFGGIGSGTAPHALQVTLRPVLDAGATCDPAGVQNRCATGACPAAGVCPD</sequence>
<proteinExistence type="predicted"/>